<reference evidence="3" key="1">
    <citation type="submission" date="2022-06" db="EMBL/GenBank/DDBJ databases">
        <title>Limimaricola sediminis sp. nov., isolated from an intertidal sediment.</title>
        <authorList>
            <person name="Shao X."/>
        </authorList>
    </citation>
    <scope>NUCLEOTIDE SEQUENCE</scope>
    <source>
        <strain evidence="3">ASW11-118</strain>
    </source>
</reference>
<evidence type="ECO:0000313" key="3">
    <source>
        <dbReference type="EMBL" id="MCP1169370.1"/>
    </source>
</evidence>
<feature type="domain" description="Tyr recombinase" evidence="2">
    <location>
        <begin position="252"/>
        <end position="431"/>
    </location>
</feature>
<dbReference type="GO" id="GO:0015074">
    <property type="term" value="P:DNA integration"/>
    <property type="evidence" value="ECO:0007669"/>
    <property type="project" value="InterPro"/>
</dbReference>
<dbReference type="Gene3D" id="1.10.443.10">
    <property type="entry name" value="Intergrase catalytic core"/>
    <property type="match status" value="1"/>
</dbReference>
<dbReference type="GO" id="GO:0006310">
    <property type="term" value="P:DNA recombination"/>
    <property type="evidence" value="ECO:0007669"/>
    <property type="project" value="UniProtKB-KW"/>
</dbReference>
<dbReference type="InterPro" id="IPR046668">
    <property type="entry name" value="DUF6538"/>
</dbReference>
<dbReference type="InterPro" id="IPR002104">
    <property type="entry name" value="Integrase_catalytic"/>
</dbReference>
<sequence>MAAAKGRGIQQRGNTWHLRMRVPARYRSVEKRKVIKQSLHTDSESEAETSARVLRAEILADLDRRLGGEEVRINPSFKNVAALAKARGTTYRTASELAEGPFADLMARISHLMQEDPNATQSEVISAELGGVDRPQVMISNLVEEYEEASRARLSGKDEDQKRRWRNPYILAVKELLSVITDKPAYDITRQDALALEAVYLDRVAKGEILADTANKTLGFLRTLLRAHCKRHQLKDNLAFAELTIHGGRESKKKREFSEDWIRRNLLCANPLPGTNEEIRDVLIVMAETGAGPSEITGVLPHHLRLYEEIPHIQLREKGRKLKNPFRERDLVLVGPALEAARRHPEGFIRYRNKPGFSDAANSYLRENGLLPTEDHTVYSLRHAFQGRMRRAGGIDQFFQARMMGHSPKNILKREIYGDDLTLEQKLALMNVIRLDATLEERQRAKQILLEAVA</sequence>
<dbReference type="EMBL" id="JAMYXC010000197">
    <property type="protein sequence ID" value="MCP1169370.1"/>
    <property type="molecule type" value="Genomic_DNA"/>
</dbReference>
<dbReference type="GO" id="GO:0003677">
    <property type="term" value="F:DNA binding"/>
    <property type="evidence" value="ECO:0007669"/>
    <property type="project" value="InterPro"/>
</dbReference>
<dbReference type="RefSeq" id="WP_253332917.1">
    <property type="nucleotide sequence ID" value="NZ_JAMYXC010000197.1"/>
</dbReference>
<dbReference type="AlphaFoldDB" id="A0A9X2FRQ2"/>
<proteinExistence type="predicted"/>
<evidence type="ECO:0000256" key="1">
    <source>
        <dbReference type="ARBA" id="ARBA00023172"/>
    </source>
</evidence>
<accession>A0A9X2FRQ2</accession>
<dbReference type="InterPro" id="IPR013762">
    <property type="entry name" value="Integrase-like_cat_sf"/>
</dbReference>
<dbReference type="SUPFAM" id="SSF56349">
    <property type="entry name" value="DNA breaking-rejoining enzymes"/>
    <property type="match status" value="1"/>
</dbReference>
<name>A0A9X2FRQ2_9RHOB</name>
<dbReference type="InterPro" id="IPR011010">
    <property type="entry name" value="DNA_brk_join_enz"/>
</dbReference>
<evidence type="ECO:0000313" key="4">
    <source>
        <dbReference type="Proteomes" id="UP001139477"/>
    </source>
</evidence>
<evidence type="ECO:0000259" key="2">
    <source>
        <dbReference type="PROSITE" id="PS51898"/>
    </source>
</evidence>
<protein>
    <recommendedName>
        <fullName evidence="2">Tyr recombinase domain-containing protein</fullName>
    </recommendedName>
</protein>
<comment type="caution">
    <text evidence="3">The sequence shown here is derived from an EMBL/GenBank/DDBJ whole genome shotgun (WGS) entry which is preliminary data.</text>
</comment>
<dbReference type="Proteomes" id="UP001139477">
    <property type="component" value="Unassembled WGS sequence"/>
</dbReference>
<keyword evidence="4" id="KW-1185">Reference proteome</keyword>
<dbReference type="PROSITE" id="PS51898">
    <property type="entry name" value="TYR_RECOMBINASE"/>
    <property type="match status" value="1"/>
</dbReference>
<gene>
    <name evidence="3" type="ORF">NHG85_12695</name>
</gene>
<organism evidence="3 4">
    <name type="scientific">Limimaricola litoreus</name>
    <dbReference type="NCBI Taxonomy" id="2955316"/>
    <lineage>
        <taxon>Bacteria</taxon>
        <taxon>Pseudomonadati</taxon>
        <taxon>Pseudomonadota</taxon>
        <taxon>Alphaproteobacteria</taxon>
        <taxon>Rhodobacterales</taxon>
        <taxon>Paracoccaceae</taxon>
        <taxon>Limimaricola</taxon>
    </lineage>
</organism>
<keyword evidence="1" id="KW-0233">DNA recombination</keyword>
<dbReference type="Pfam" id="PF20172">
    <property type="entry name" value="DUF6538"/>
    <property type="match status" value="1"/>
</dbReference>